<comment type="cofactor">
    <cofactor evidence="17">
        <name>Ca(2+)</name>
        <dbReference type="ChEBI" id="CHEBI:29108"/>
    </cofactor>
    <text evidence="17">Binds 2 calcium ions per subunit.</text>
</comment>
<keyword evidence="6" id="KW-0349">Heme</keyword>
<keyword evidence="9 17" id="KW-0106">Calcium</keyword>
<protein>
    <recommendedName>
        <fullName evidence="4">peroxidase</fullName>
        <ecNumber evidence="4">1.11.1.7</ecNumber>
    </recommendedName>
</protein>
<feature type="domain" description="Plant heme peroxidase family profile" evidence="22">
    <location>
        <begin position="30"/>
        <end position="171"/>
    </location>
</feature>
<dbReference type="PROSITE" id="PS00435">
    <property type="entry name" value="PEROXIDASE_1"/>
    <property type="match status" value="2"/>
</dbReference>
<accession>A0A9E7JP14</accession>
<feature type="site" description="Transition state stabilizer" evidence="18">
    <location>
        <position position="226"/>
    </location>
</feature>
<dbReference type="PANTHER" id="PTHR31517:SF48">
    <property type="entry name" value="PEROXIDASE 16-RELATED"/>
    <property type="match status" value="1"/>
</dbReference>
<evidence type="ECO:0000256" key="5">
    <source>
        <dbReference type="ARBA" id="ARBA00022559"/>
    </source>
</evidence>
<sequence length="1139" mass="123159">MAYNFLFLLSCIAVVSSSSHAYVYPPLVEGLSFTFYKSTCPDLESIVRSYLKQLFQSDISVASGLLRLHFHDCFVQVDEEQGEGCDGSILLDGSFGGPSEKDAPPNLTLRPAAFKAIDELQTLITQACGPVVSCADIAALAARDSVPCATSMAASASSPTAPLLLLLLSCGAFLCSSSEAYDYPPLADGLSFDFYDATCPFVEHLVRCYLEQAFGNDTGLAAGLLRVHFHDCFVQGCDGSILLDGSAGGPSEKDAPPNLTLRPAAFEAIDELQALLTAACGHVVSCADIAALAARDSVYLSGGPDYEVPLGRRDGLSYATIEAVLSFIPPPTSNVTDLIDLFGKLGLDAYDLVSLSGAHTIGIAHCASFENRLFPAQDPTLDQTFAENLYLTCPVANTSNTTALDVRSPDAFDNNYYVDLLNSQGLFTSDQGLYADARTQPTVTGFAVDQSLFFDKFVYSMTKMGQLSVLTGDQGEIRKNCSAINAGDEFSWSVADGDGGESKLQCLPLMPISKQGWLKPVSRTEQALLPMAASLLLWLLSCVAFLSSSSEAYDYPPLVDGLSFGFYKSTCPSLKSIVRKHLKQAFENDVGLAAGLLRLHFHDCFVQGCDGSILLDGSAGGPSEKDAPPNLTLRPAAFEAINDLQAVIAKACGQVVSCADIAALAARYSVRLVLSISFLLRHLTITTPWLECTKTEPSSCKSQSGGPSYKVPLGRRDGLSFATRNDVLSSLPAPTSNVTDLLDAFGKLDLDADDLVALSGGHTIGIGHCTSFEKRLFPTQDSTLDQTFADNLYLTCPVANTTNTTVLDVRSPDTFDNKYYVDLLNRQGLFTSDQDLYTDSRTQPIVERFAAKQSLFFKKFVFSITKMGQLSVLTGNQGEIRSNCSAINSSNNLLSSSEGGRRYIYSFNLIRLKQVATIKTDADLDAKPGEEGNGRDAAACLAMDLSPIQNAVASGSYATIADACDELMLQVASRGIAYQEDWPFTVHLLGHIFANDLNSARFLWKSIPQGFKESKPELVAAWRIGQCLWTRDYAGVYDAIRGFEWSPEVAGLVAAFSENYTKKMFQLLSSAYSTIGVADVAHFLGMSEDEATNYALQHGWTMDSPSKMLTVKKPRIITEQKLDPSRLQRLTEYVFHLEH</sequence>
<feature type="binding site" description="axial binding residue" evidence="17">
    <location>
        <position position="359"/>
    </location>
    <ligand>
        <name>heme b</name>
        <dbReference type="ChEBI" id="CHEBI:60344"/>
    </ligand>
    <ligandPart>
        <name>Fe</name>
        <dbReference type="ChEBI" id="CHEBI:18248"/>
    </ligandPart>
</feature>
<keyword evidence="11 17" id="KW-0408">Iron</keyword>
<reference evidence="23" key="1">
    <citation type="submission" date="2022-05" db="EMBL/GenBank/DDBJ databases">
        <title>The Musa troglodytarum L. genome provides insights into the mechanism of non-climacteric behaviour and enrichment of carotenoids.</title>
        <authorList>
            <person name="Wang J."/>
        </authorList>
    </citation>
    <scope>NUCLEOTIDE SEQUENCE</scope>
    <source>
        <tissue evidence="23">Leaf</tissue>
    </source>
</reference>
<gene>
    <name evidence="23" type="ORF">MUK42_28435</name>
</gene>
<dbReference type="InterPro" id="IPR019794">
    <property type="entry name" value="Peroxidases_AS"/>
</dbReference>
<feature type="signal peptide" evidence="20">
    <location>
        <begin position="1"/>
        <end position="17"/>
    </location>
</feature>
<evidence type="ECO:0000256" key="15">
    <source>
        <dbReference type="PIRSR" id="PIRSR600823-1"/>
    </source>
</evidence>
<keyword evidence="12 19" id="KW-1015">Disulfide bond</keyword>
<evidence type="ECO:0000256" key="10">
    <source>
        <dbReference type="ARBA" id="ARBA00023002"/>
    </source>
</evidence>
<evidence type="ECO:0000256" key="20">
    <source>
        <dbReference type="SAM" id="SignalP"/>
    </source>
</evidence>
<dbReference type="GO" id="GO:0005576">
    <property type="term" value="C:extracellular region"/>
    <property type="evidence" value="ECO:0007669"/>
    <property type="project" value="UniProtKB-SubCell"/>
</dbReference>
<dbReference type="InterPro" id="IPR000717">
    <property type="entry name" value="PCI_dom"/>
</dbReference>
<keyword evidence="5 23" id="KW-0575">Peroxidase</keyword>
<feature type="disulfide bond" evidence="19">
    <location>
        <begin position="199"/>
        <end position="280"/>
    </location>
</feature>
<evidence type="ECO:0000259" key="22">
    <source>
        <dbReference type="PROSITE" id="PS50873"/>
    </source>
</evidence>
<dbReference type="PROSITE" id="PS50873">
    <property type="entry name" value="PEROXIDASE_4"/>
    <property type="match status" value="3"/>
</dbReference>
<dbReference type="EC" id="1.11.1.7" evidence="4"/>
<feature type="disulfide bond" evidence="19">
    <location>
        <begin position="286"/>
        <end position="481"/>
    </location>
</feature>
<dbReference type="Gene3D" id="1.10.420.10">
    <property type="entry name" value="Peroxidase, domain 2"/>
    <property type="match status" value="2"/>
</dbReference>
<feature type="binding site" evidence="16">
    <location>
        <position position="329"/>
    </location>
    <ligand>
        <name>substrate</name>
    </ligand>
</feature>
<evidence type="ECO:0000256" key="12">
    <source>
        <dbReference type="ARBA" id="ARBA00023157"/>
    </source>
</evidence>
<name>A0A9E7JP14_9LILI</name>
<evidence type="ECO:0000256" key="16">
    <source>
        <dbReference type="PIRSR" id="PIRSR600823-2"/>
    </source>
</evidence>
<dbReference type="InterPro" id="IPR010255">
    <property type="entry name" value="Haem_peroxidase_sf"/>
</dbReference>
<proteinExistence type="inferred from homology"/>
<feature type="binding site" evidence="17">
    <location>
        <position position="252"/>
    </location>
    <ligand>
        <name>Ca(2+)</name>
        <dbReference type="ChEBI" id="CHEBI:29108"/>
        <label>1</label>
    </ligand>
</feature>
<dbReference type="InterPro" id="IPR000823">
    <property type="entry name" value="Peroxidase_pln"/>
</dbReference>
<dbReference type="InterPro" id="IPR033464">
    <property type="entry name" value="CSN8_PSD8_EIF3K"/>
</dbReference>
<dbReference type="InterPro" id="IPR033905">
    <property type="entry name" value="Secretory_peroxidase"/>
</dbReference>
<evidence type="ECO:0000256" key="9">
    <source>
        <dbReference type="ARBA" id="ARBA00022837"/>
    </source>
</evidence>
<evidence type="ECO:0000259" key="21">
    <source>
        <dbReference type="PROSITE" id="PS50250"/>
    </source>
</evidence>
<evidence type="ECO:0000256" key="6">
    <source>
        <dbReference type="ARBA" id="ARBA00022617"/>
    </source>
</evidence>
<dbReference type="GO" id="GO:0140825">
    <property type="term" value="F:lactoperoxidase activity"/>
    <property type="evidence" value="ECO:0007669"/>
    <property type="project" value="UniProtKB-EC"/>
</dbReference>
<dbReference type="EMBL" id="CP097504">
    <property type="protein sequence ID" value="URD88155.1"/>
    <property type="molecule type" value="Genomic_DNA"/>
</dbReference>
<feature type="chain" id="PRO_5039394556" description="peroxidase" evidence="20">
    <location>
        <begin position="18"/>
        <end position="1139"/>
    </location>
</feature>
<feature type="binding site" evidence="17">
    <location>
        <position position="238"/>
    </location>
    <ligand>
        <name>Ca(2+)</name>
        <dbReference type="ChEBI" id="CHEBI:29108"/>
        <label>1</label>
    </ligand>
</feature>
<dbReference type="Pfam" id="PF00141">
    <property type="entry name" value="peroxidase"/>
    <property type="match status" value="3"/>
</dbReference>
<comment type="subcellular location">
    <subcellularLocation>
        <location evidence="2">Secreted</location>
    </subcellularLocation>
</comment>
<evidence type="ECO:0000256" key="1">
    <source>
        <dbReference type="ARBA" id="ARBA00000189"/>
    </source>
</evidence>
<feature type="disulfide bond" evidence="19">
    <location>
        <begin position="366"/>
        <end position="393"/>
    </location>
</feature>
<evidence type="ECO:0000256" key="14">
    <source>
        <dbReference type="ARBA" id="ARBA00023324"/>
    </source>
</evidence>
<comment type="cofactor">
    <cofactor evidence="17">
        <name>heme b</name>
        <dbReference type="ChEBI" id="CHEBI:60344"/>
    </cofactor>
    <text evidence="17">Binds 1 heme b (iron(II)-protoporphyrin IX) group per subunit.</text>
</comment>
<evidence type="ECO:0000256" key="3">
    <source>
        <dbReference type="ARBA" id="ARBA00006873"/>
    </source>
</evidence>
<feature type="binding site" evidence="17">
    <location>
        <position position="413"/>
    </location>
    <ligand>
        <name>Ca(2+)</name>
        <dbReference type="ChEBI" id="CHEBI:29108"/>
        <label>2</label>
    </ligand>
</feature>
<keyword evidence="14" id="KW-0376">Hydrogen peroxide</keyword>
<evidence type="ECO:0000256" key="8">
    <source>
        <dbReference type="ARBA" id="ARBA00022729"/>
    </source>
</evidence>
<dbReference type="PRINTS" id="PR00461">
    <property type="entry name" value="PLPEROXIDASE"/>
</dbReference>
<feature type="binding site" evidence="17">
    <location>
        <position position="234"/>
    </location>
    <ligand>
        <name>Ca(2+)</name>
        <dbReference type="ChEBI" id="CHEBI:29108"/>
        <label>1</label>
    </ligand>
</feature>
<dbReference type="AlphaFoldDB" id="A0A9E7JP14"/>
<dbReference type="PANTHER" id="PTHR31517">
    <property type="match status" value="1"/>
</dbReference>
<evidence type="ECO:0000313" key="24">
    <source>
        <dbReference type="Proteomes" id="UP001055439"/>
    </source>
</evidence>
<feature type="domain" description="Plant heme peroxidase family profile" evidence="22">
    <location>
        <begin position="561"/>
        <end position="888"/>
    </location>
</feature>
<dbReference type="FunFam" id="1.10.520.10:FF:000009">
    <property type="entry name" value="Peroxidase"/>
    <property type="match status" value="2"/>
</dbReference>
<comment type="catalytic activity">
    <reaction evidence="1">
        <text>2 a phenolic donor + H2O2 = 2 a phenolic radical donor + 2 H2O</text>
        <dbReference type="Rhea" id="RHEA:56136"/>
        <dbReference type="ChEBI" id="CHEBI:15377"/>
        <dbReference type="ChEBI" id="CHEBI:16240"/>
        <dbReference type="ChEBI" id="CHEBI:139520"/>
        <dbReference type="ChEBI" id="CHEBI:139521"/>
        <dbReference type="EC" id="1.11.1.7"/>
    </reaction>
</comment>
<dbReference type="OrthoDB" id="5351233at2759"/>
<dbReference type="PRINTS" id="PR00458">
    <property type="entry name" value="PEROXIDASE"/>
</dbReference>
<feature type="binding site" evidence="17">
    <location>
        <position position="236"/>
    </location>
    <ligand>
        <name>Ca(2+)</name>
        <dbReference type="ChEBI" id="CHEBI:29108"/>
        <label>1</label>
    </ligand>
</feature>
<keyword evidence="10" id="KW-0560">Oxidoreductase</keyword>
<dbReference type="Pfam" id="PF10075">
    <property type="entry name" value="CSN8_PSD8_EIF3K"/>
    <property type="match status" value="1"/>
</dbReference>
<feature type="binding site" evidence="17">
    <location>
        <position position="231"/>
    </location>
    <ligand>
        <name>Ca(2+)</name>
        <dbReference type="ChEBI" id="CHEBI:29108"/>
        <label>1</label>
    </ligand>
</feature>
<feature type="disulfide bond" evidence="19">
    <location>
        <begin position="232"/>
        <end position="237"/>
    </location>
</feature>
<evidence type="ECO:0000256" key="2">
    <source>
        <dbReference type="ARBA" id="ARBA00004613"/>
    </source>
</evidence>
<dbReference type="PROSITE" id="PS50250">
    <property type="entry name" value="PCI"/>
    <property type="match status" value="1"/>
</dbReference>
<feature type="binding site" evidence="17">
    <location>
        <position position="240"/>
    </location>
    <ligand>
        <name>Ca(2+)</name>
        <dbReference type="ChEBI" id="CHEBI:29108"/>
        <label>1</label>
    </ligand>
</feature>
<evidence type="ECO:0000313" key="23">
    <source>
        <dbReference type="EMBL" id="URD88155.1"/>
    </source>
</evidence>
<keyword evidence="8 20" id="KW-0732">Signal</keyword>
<dbReference type="SUPFAM" id="SSF48113">
    <property type="entry name" value="Heme-dependent peroxidases"/>
    <property type="match status" value="3"/>
</dbReference>
<dbReference type="FunFam" id="1.10.420.10:FF:000006">
    <property type="entry name" value="Peroxidase"/>
    <property type="match status" value="2"/>
</dbReference>
<evidence type="ECO:0000256" key="17">
    <source>
        <dbReference type="PIRSR" id="PIRSR600823-3"/>
    </source>
</evidence>
<feature type="domain" description="Plant heme peroxidase family profile" evidence="22">
    <location>
        <begin position="189"/>
        <end position="485"/>
    </location>
</feature>
<evidence type="ECO:0000256" key="11">
    <source>
        <dbReference type="ARBA" id="ARBA00023004"/>
    </source>
</evidence>
<dbReference type="CDD" id="cd00693">
    <property type="entry name" value="secretory_peroxidase"/>
    <property type="match status" value="2"/>
</dbReference>
<organism evidence="23 24">
    <name type="scientific">Musa troglodytarum</name>
    <name type="common">fe'i banana</name>
    <dbReference type="NCBI Taxonomy" id="320322"/>
    <lineage>
        <taxon>Eukaryota</taxon>
        <taxon>Viridiplantae</taxon>
        <taxon>Streptophyta</taxon>
        <taxon>Embryophyta</taxon>
        <taxon>Tracheophyta</taxon>
        <taxon>Spermatophyta</taxon>
        <taxon>Magnoliopsida</taxon>
        <taxon>Liliopsida</taxon>
        <taxon>Zingiberales</taxon>
        <taxon>Musaceae</taxon>
        <taxon>Musa</taxon>
    </lineage>
</organism>
<keyword evidence="13" id="KW-0325">Glycoprotein</keyword>
<evidence type="ECO:0000256" key="7">
    <source>
        <dbReference type="ARBA" id="ARBA00022723"/>
    </source>
</evidence>
<dbReference type="InterPro" id="IPR019793">
    <property type="entry name" value="Peroxidases_heam-ligand_BS"/>
</dbReference>
<feature type="domain" description="PCI" evidence="21">
    <location>
        <begin position="952"/>
        <end position="1132"/>
    </location>
</feature>
<keyword evidence="24" id="KW-1185">Reference proteome</keyword>
<dbReference type="GO" id="GO:0020037">
    <property type="term" value="F:heme binding"/>
    <property type="evidence" value="ECO:0007669"/>
    <property type="project" value="InterPro"/>
</dbReference>
<evidence type="ECO:0000256" key="18">
    <source>
        <dbReference type="PIRSR" id="PIRSR600823-4"/>
    </source>
</evidence>
<comment type="similarity">
    <text evidence="3">Belongs to the peroxidase family. Ascorbate peroxidase subfamily.</text>
</comment>
<dbReference type="Proteomes" id="UP001055439">
    <property type="component" value="Chromosome 2"/>
</dbReference>
<dbReference type="GO" id="GO:0042744">
    <property type="term" value="P:hydrogen peroxide catabolic process"/>
    <property type="evidence" value="ECO:0007669"/>
    <property type="project" value="UniProtKB-KW"/>
</dbReference>
<evidence type="ECO:0000256" key="13">
    <source>
        <dbReference type="ARBA" id="ARBA00023180"/>
    </source>
</evidence>
<dbReference type="PROSITE" id="PS00436">
    <property type="entry name" value="PEROXIDASE_2"/>
    <property type="match status" value="3"/>
</dbReference>
<dbReference type="GO" id="GO:0046872">
    <property type="term" value="F:metal ion binding"/>
    <property type="evidence" value="ECO:0007669"/>
    <property type="project" value="UniProtKB-KW"/>
</dbReference>
<dbReference type="GO" id="GO:0006979">
    <property type="term" value="P:response to oxidative stress"/>
    <property type="evidence" value="ECO:0007669"/>
    <property type="project" value="InterPro"/>
</dbReference>
<feature type="binding site" evidence="17">
    <location>
        <position position="360"/>
    </location>
    <ligand>
        <name>Ca(2+)</name>
        <dbReference type="ChEBI" id="CHEBI:29108"/>
        <label>2</label>
    </ligand>
</feature>
<evidence type="ECO:0000256" key="19">
    <source>
        <dbReference type="PIRSR" id="PIRSR600823-5"/>
    </source>
</evidence>
<feature type="binding site" evidence="17">
    <location>
        <position position="405"/>
    </location>
    <ligand>
        <name>Ca(2+)</name>
        <dbReference type="ChEBI" id="CHEBI:29108"/>
        <label>2</label>
    </ligand>
</feature>
<keyword evidence="7 17" id="KW-0479">Metal-binding</keyword>
<dbReference type="Gene3D" id="1.10.520.10">
    <property type="match status" value="3"/>
</dbReference>
<evidence type="ECO:0000256" key="4">
    <source>
        <dbReference type="ARBA" id="ARBA00012313"/>
    </source>
</evidence>
<dbReference type="Gene3D" id="1.25.40.990">
    <property type="match status" value="1"/>
</dbReference>
<feature type="active site" description="Proton acceptor" evidence="15">
    <location>
        <position position="230"/>
    </location>
</feature>
<dbReference type="InterPro" id="IPR002016">
    <property type="entry name" value="Haem_peroxidase"/>
</dbReference>